<dbReference type="AlphaFoldDB" id="A0A367FPB3"/>
<dbReference type="RefSeq" id="WP_114027738.1">
    <property type="nucleotide sequence ID" value="NZ_QOIL01000003.1"/>
</dbReference>
<dbReference type="EMBL" id="QOIL01000003">
    <property type="protein sequence ID" value="RCG32121.1"/>
    <property type="molecule type" value="Genomic_DNA"/>
</dbReference>
<comment type="caution">
    <text evidence="1">The sequence shown here is derived from an EMBL/GenBank/DDBJ whole genome shotgun (WGS) entry which is preliminary data.</text>
</comment>
<proteinExistence type="predicted"/>
<name>A0A367FPB3_9ACTN</name>
<reference evidence="1 2" key="1">
    <citation type="submission" date="2018-06" db="EMBL/GenBank/DDBJ databases">
        <title>Sphaerisporangium craniellae sp. nov., isolated from a marine sponge in the South China Sea.</title>
        <authorList>
            <person name="Li L."/>
        </authorList>
    </citation>
    <scope>NUCLEOTIDE SEQUENCE [LARGE SCALE GENOMIC DNA]</scope>
    <source>
        <strain evidence="1 2">CCTCC AA 208026</strain>
    </source>
</reference>
<sequence length="97" mass="10930">MSRPEGRHRVGARPALHVTPRSWDQAERATAARLDQVEPGWCVFYGIGLRKFVAIPLWRAPAHLRVEAATVEDLREQMREAELGAMASIGRDRAWVA</sequence>
<dbReference type="OrthoDB" id="3430890at2"/>
<keyword evidence="2" id="KW-1185">Reference proteome</keyword>
<evidence type="ECO:0000313" key="2">
    <source>
        <dbReference type="Proteomes" id="UP000253094"/>
    </source>
</evidence>
<organism evidence="1 2">
    <name type="scientific">Sphaerisporangium album</name>
    <dbReference type="NCBI Taxonomy" id="509200"/>
    <lineage>
        <taxon>Bacteria</taxon>
        <taxon>Bacillati</taxon>
        <taxon>Actinomycetota</taxon>
        <taxon>Actinomycetes</taxon>
        <taxon>Streptosporangiales</taxon>
        <taxon>Streptosporangiaceae</taxon>
        <taxon>Sphaerisporangium</taxon>
    </lineage>
</organism>
<evidence type="ECO:0000313" key="1">
    <source>
        <dbReference type="EMBL" id="RCG32121.1"/>
    </source>
</evidence>
<gene>
    <name evidence="1" type="ORF">DQ384_06300</name>
</gene>
<accession>A0A367FPB3</accession>
<protein>
    <submittedName>
        <fullName evidence="1">Uncharacterized protein</fullName>
    </submittedName>
</protein>
<dbReference type="Proteomes" id="UP000253094">
    <property type="component" value="Unassembled WGS sequence"/>
</dbReference>